<evidence type="ECO:0000256" key="1">
    <source>
        <dbReference type="SAM" id="MobiDB-lite"/>
    </source>
</evidence>
<feature type="region of interest" description="Disordered" evidence="1">
    <location>
        <begin position="92"/>
        <end position="166"/>
    </location>
</feature>
<keyword evidence="3" id="KW-1185">Reference proteome</keyword>
<dbReference type="Proteomes" id="UP001153269">
    <property type="component" value="Unassembled WGS sequence"/>
</dbReference>
<feature type="compositionally biased region" description="Basic and acidic residues" evidence="1">
    <location>
        <begin position="95"/>
        <end position="106"/>
    </location>
</feature>
<sequence>MIQKHKGGYTGNRIQHGAWLKKNVGFQQRQVFELWVILSVETKQEISPLSKVIGREADTGRILPAASSQEGVRGAEGMKAGVQWGTGKYGRMRWNKKEHPGSEGGERGSMGRQTDRESGGDMQTEMVADGKKLNDNNKKKDRLKGVNVIRGMKEKSTRQRADNSPLTLVTAASDQLVDPGQPVPHSDTPCCLLLQS</sequence>
<feature type="compositionally biased region" description="Basic and acidic residues" evidence="1">
    <location>
        <begin position="128"/>
        <end position="138"/>
    </location>
</feature>
<proteinExistence type="predicted"/>
<accession>A0A9N7U8E1</accession>
<dbReference type="AlphaFoldDB" id="A0A9N7U8E1"/>
<comment type="caution">
    <text evidence="2">The sequence shown here is derived from an EMBL/GenBank/DDBJ whole genome shotgun (WGS) entry which is preliminary data.</text>
</comment>
<organism evidence="2 3">
    <name type="scientific">Pleuronectes platessa</name>
    <name type="common">European plaice</name>
    <dbReference type="NCBI Taxonomy" id="8262"/>
    <lineage>
        <taxon>Eukaryota</taxon>
        <taxon>Metazoa</taxon>
        <taxon>Chordata</taxon>
        <taxon>Craniata</taxon>
        <taxon>Vertebrata</taxon>
        <taxon>Euteleostomi</taxon>
        <taxon>Actinopterygii</taxon>
        <taxon>Neopterygii</taxon>
        <taxon>Teleostei</taxon>
        <taxon>Neoteleostei</taxon>
        <taxon>Acanthomorphata</taxon>
        <taxon>Carangaria</taxon>
        <taxon>Pleuronectiformes</taxon>
        <taxon>Pleuronectoidei</taxon>
        <taxon>Pleuronectidae</taxon>
        <taxon>Pleuronectes</taxon>
    </lineage>
</organism>
<name>A0A9N7U8E1_PLEPL</name>
<evidence type="ECO:0000313" key="2">
    <source>
        <dbReference type="EMBL" id="CAB1426280.1"/>
    </source>
</evidence>
<gene>
    <name evidence="2" type="ORF">PLEPLA_LOCUS14216</name>
</gene>
<evidence type="ECO:0000313" key="3">
    <source>
        <dbReference type="Proteomes" id="UP001153269"/>
    </source>
</evidence>
<dbReference type="EMBL" id="CADEAL010000876">
    <property type="protein sequence ID" value="CAB1426280.1"/>
    <property type="molecule type" value="Genomic_DNA"/>
</dbReference>
<protein>
    <submittedName>
        <fullName evidence="2">Uncharacterized protein</fullName>
    </submittedName>
</protein>
<feature type="compositionally biased region" description="Basic and acidic residues" evidence="1">
    <location>
        <begin position="151"/>
        <end position="161"/>
    </location>
</feature>
<reference evidence="2" key="1">
    <citation type="submission" date="2020-03" db="EMBL/GenBank/DDBJ databases">
        <authorList>
            <person name="Weist P."/>
        </authorList>
    </citation>
    <scope>NUCLEOTIDE SEQUENCE</scope>
</reference>